<evidence type="ECO:0000256" key="2">
    <source>
        <dbReference type="SAM" id="Phobius"/>
    </source>
</evidence>
<proteinExistence type="predicted"/>
<reference evidence="4 5" key="1">
    <citation type="submission" date="2016-10" db="EMBL/GenBank/DDBJ databases">
        <authorList>
            <person name="Cai Z."/>
        </authorList>
    </citation>
    <scope>NUCLEOTIDE SEQUENCE [LARGE SCALE GENOMIC DNA]</scope>
</reference>
<keyword evidence="2" id="KW-0472">Membrane</keyword>
<feature type="transmembrane region" description="Helical" evidence="2">
    <location>
        <begin position="317"/>
        <end position="337"/>
    </location>
</feature>
<feature type="transmembrane region" description="Helical" evidence="2">
    <location>
        <begin position="120"/>
        <end position="143"/>
    </location>
</feature>
<evidence type="ECO:0000313" key="5">
    <source>
        <dbReference type="Proteomes" id="UP000256970"/>
    </source>
</evidence>
<dbReference type="InterPro" id="IPR032816">
    <property type="entry name" value="VTT_dom"/>
</dbReference>
<feature type="domain" description="VTT" evidence="3">
    <location>
        <begin position="181"/>
        <end position="299"/>
    </location>
</feature>
<dbReference type="PANTHER" id="PTHR46826">
    <property type="match status" value="1"/>
</dbReference>
<keyword evidence="2" id="KW-1133">Transmembrane helix</keyword>
<feature type="transmembrane region" description="Helical" evidence="2">
    <location>
        <begin position="163"/>
        <end position="181"/>
    </location>
</feature>
<protein>
    <recommendedName>
        <fullName evidence="3">VTT domain-containing protein</fullName>
    </recommendedName>
</protein>
<evidence type="ECO:0000259" key="3">
    <source>
        <dbReference type="Pfam" id="PF09335"/>
    </source>
</evidence>
<feature type="compositionally biased region" description="Low complexity" evidence="1">
    <location>
        <begin position="355"/>
        <end position="371"/>
    </location>
</feature>
<keyword evidence="5" id="KW-1185">Reference proteome</keyword>
<keyword evidence="2" id="KW-0812">Transmembrane</keyword>
<evidence type="ECO:0000313" key="4">
    <source>
        <dbReference type="EMBL" id="SZX79064.1"/>
    </source>
</evidence>
<sequence length="388" mass="39954">MMLGSKLQQSTQTLGAGDLKRHCITGLSTRPYGRLPAVHRLAPKVASSGSPSSFGDSRPKNGNSKAPGSSVSTSTASAPKMTAASAATAAAAQPPSEDDPLLQSLAIEVAEDEDAKATGAAGWAATIGVVGGIAVLLGGGYVFRDAIKHFLDFFIQAVDDWGVWGYVAYAAVYTGLEVLAVPAIPLTMTAGVIFGPVPGTIIVSCSATLAATIAFLIARYAARDKIMKLAGRNKRFAAIDRAISRNGLKFVTLLRLSPLLPLAASNYLYGLTSVDLGSYVLGSWLGMLPGTYAYVTAGHVGKAVLSEGEGSLGVETWQVALALGATAIALGFVGRLAKQAVEEADREALQEQEQEAAAAAAAAKQAAEQQQLLPQPGQVPAPEQTDSS</sequence>
<dbReference type="PANTHER" id="PTHR46826:SF1">
    <property type="entry name" value="TVP38_TMEM64 FAMILY MEMBRANE PROTEIN YDJX"/>
    <property type="match status" value="1"/>
</dbReference>
<evidence type="ECO:0000256" key="1">
    <source>
        <dbReference type="SAM" id="MobiDB-lite"/>
    </source>
</evidence>
<organism evidence="4 5">
    <name type="scientific">Tetradesmus obliquus</name>
    <name type="common">Green alga</name>
    <name type="synonym">Acutodesmus obliquus</name>
    <dbReference type="NCBI Taxonomy" id="3088"/>
    <lineage>
        <taxon>Eukaryota</taxon>
        <taxon>Viridiplantae</taxon>
        <taxon>Chlorophyta</taxon>
        <taxon>core chlorophytes</taxon>
        <taxon>Chlorophyceae</taxon>
        <taxon>CS clade</taxon>
        <taxon>Sphaeropleales</taxon>
        <taxon>Scenedesmaceae</taxon>
        <taxon>Tetradesmus</taxon>
    </lineage>
</organism>
<feature type="compositionally biased region" description="Low complexity" evidence="1">
    <location>
        <begin position="47"/>
        <end position="56"/>
    </location>
</feature>
<dbReference type="Pfam" id="PF09335">
    <property type="entry name" value="VTT_dom"/>
    <property type="match status" value="1"/>
</dbReference>
<dbReference type="Proteomes" id="UP000256970">
    <property type="component" value="Unassembled WGS sequence"/>
</dbReference>
<gene>
    <name evidence="4" type="ORF">BQ4739_LOCUS19357</name>
</gene>
<feature type="compositionally biased region" description="Polar residues" evidence="1">
    <location>
        <begin position="60"/>
        <end position="71"/>
    </location>
</feature>
<name>A0A383WPH5_TETOB</name>
<feature type="transmembrane region" description="Helical" evidence="2">
    <location>
        <begin position="201"/>
        <end position="222"/>
    </location>
</feature>
<dbReference type="EMBL" id="FNXT01001350">
    <property type="protein sequence ID" value="SZX79064.1"/>
    <property type="molecule type" value="Genomic_DNA"/>
</dbReference>
<feature type="region of interest" description="Disordered" evidence="1">
    <location>
        <begin position="44"/>
        <end position="77"/>
    </location>
</feature>
<feature type="region of interest" description="Disordered" evidence="1">
    <location>
        <begin position="347"/>
        <end position="388"/>
    </location>
</feature>
<dbReference type="InterPro" id="IPR053240">
    <property type="entry name" value="VTT_domain"/>
</dbReference>
<accession>A0A383WPH5</accession>
<dbReference type="AlphaFoldDB" id="A0A383WPH5"/>
<dbReference type="STRING" id="3088.A0A383WPH5"/>